<organism evidence="3 4">
    <name type="scientific">Lymnaea stagnalis</name>
    <name type="common">Great pond snail</name>
    <name type="synonym">Helix stagnalis</name>
    <dbReference type="NCBI Taxonomy" id="6523"/>
    <lineage>
        <taxon>Eukaryota</taxon>
        <taxon>Metazoa</taxon>
        <taxon>Spiralia</taxon>
        <taxon>Lophotrochozoa</taxon>
        <taxon>Mollusca</taxon>
        <taxon>Gastropoda</taxon>
        <taxon>Heterobranchia</taxon>
        <taxon>Euthyneura</taxon>
        <taxon>Panpulmonata</taxon>
        <taxon>Hygrophila</taxon>
        <taxon>Lymnaeoidea</taxon>
        <taxon>Lymnaeidae</taxon>
        <taxon>Lymnaea</taxon>
    </lineage>
</organism>
<keyword evidence="2" id="KW-0472">Membrane</keyword>
<gene>
    <name evidence="3" type="ORF">GSLYS_00018816001</name>
</gene>
<protein>
    <submittedName>
        <fullName evidence="3">Uncharacterized protein</fullName>
    </submittedName>
</protein>
<proteinExistence type="predicted"/>
<reference evidence="3 4" key="1">
    <citation type="submission" date="2024-04" db="EMBL/GenBank/DDBJ databases">
        <authorList>
            <consortium name="Genoscope - CEA"/>
            <person name="William W."/>
        </authorList>
    </citation>
    <scope>NUCLEOTIDE SEQUENCE [LARGE SCALE GENOMIC DNA]</scope>
</reference>
<keyword evidence="2" id="KW-1133">Transmembrane helix</keyword>
<accession>A0AAV2IK44</accession>
<dbReference type="AlphaFoldDB" id="A0AAV2IK44"/>
<keyword evidence="4" id="KW-1185">Reference proteome</keyword>
<evidence type="ECO:0000256" key="1">
    <source>
        <dbReference type="SAM" id="MobiDB-lite"/>
    </source>
</evidence>
<comment type="caution">
    <text evidence="3">The sequence shown here is derived from an EMBL/GenBank/DDBJ whole genome shotgun (WGS) entry which is preliminary data.</text>
</comment>
<feature type="transmembrane region" description="Helical" evidence="2">
    <location>
        <begin position="77"/>
        <end position="98"/>
    </location>
</feature>
<sequence>MLGHGIMAYGHTGATGVLTMSVSSSQQRSTREPPADSPYVGRVGLEEMEAMRRTMDPNAFSAPLNQGSLSRLDKFNLFFLIAFPLFFFVLGIILTAALG</sequence>
<name>A0AAV2IK44_LYMST</name>
<dbReference type="Proteomes" id="UP001497497">
    <property type="component" value="Unassembled WGS sequence"/>
</dbReference>
<keyword evidence="2" id="KW-0812">Transmembrane</keyword>
<evidence type="ECO:0000256" key="2">
    <source>
        <dbReference type="SAM" id="Phobius"/>
    </source>
</evidence>
<evidence type="ECO:0000313" key="4">
    <source>
        <dbReference type="Proteomes" id="UP001497497"/>
    </source>
</evidence>
<evidence type="ECO:0000313" key="3">
    <source>
        <dbReference type="EMBL" id="CAL1545333.1"/>
    </source>
</evidence>
<feature type="region of interest" description="Disordered" evidence="1">
    <location>
        <begin position="20"/>
        <end position="39"/>
    </location>
</feature>
<dbReference type="EMBL" id="CAXITT010000699">
    <property type="protein sequence ID" value="CAL1545333.1"/>
    <property type="molecule type" value="Genomic_DNA"/>
</dbReference>